<reference evidence="3" key="2">
    <citation type="journal article" date="2021" name="Sci. Data">
        <title>Chromosome-scale genome sequencing, assembly and annotation of six genomes from subfamily Leishmaniinae.</title>
        <authorList>
            <person name="Almutairi H."/>
            <person name="Urbaniak M.D."/>
            <person name="Bates M.D."/>
            <person name="Jariyapan N."/>
            <person name="Kwakye-Nuako G."/>
            <person name="Thomaz Soccol V."/>
            <person name="Al-Salem W.S."/>
            <person name="Dillon R.J."/>
            <person name="Bates P.A."/>
            <person name="Gatherer D."/>
        </authorList>
    </citation>
    <scope>NUCLEOTIDE SEQUENCE [LARGE SCALE GENOMIC DNA]</scope>
</reference>
<keyword evidence="3" id="KW-1185">Reference proteome</keyword>
<dbReference type="KEGG" id="lmat:92517873"/>
<dbReference type="Proteomes" id="UP000673552">
    <property type="component" value="Unassembled WGS sequence"/>
</dbReference>
<reference evidence="3" key="1">
    <citation type="journal article" date="2021" name="Microbiol. Resour. Announc.">
        <title>LGAAP: Leishmaniinae Genome Assembly and Annotation Pipeline.</title>
        <authorList>
            <person name="Almutairi H."/>
            <person name="Urbaniak M.D."/>
            <person name="Bates M.D."/>
            <person name="Jariyapan N."/>
            <person name="Kwakye-Nuako G."/>
            <person name="Thomaz-Soccol V."/>
            <person name="Al-Salem W.S."/>
            <person name="Dillon R.J."/>
            <person name="Bates P.A."/>
            <person name="Gatherer D."/>
        </authorList>
    </citation>
    <scope>NUCLEOTIDE SEQUENCE [LARGE SCALE GENOMIC DNA]</scope>
</reference>
<gene>
    <name evidence="2" type="ORF">LSCM1_08016</name>
</gene>
<dbReference type="PANTHER" id="PTHR42256:SF1">
    <property type="entry name" value="FE2OG DIOXYGENASE DOMAIN-CONTAINING PROTEIN"/>
    <property type="match status" value="1"/>
</dbReference>
<proteinExistence type="predicted"/>
<feature type="region of interest" description="Disordered" evidence="1">
    <location>
        <begin position="1"/>
        <end position="48"/>
    </location>
</feature>
<sequence>MWTSVATSVGGGNPRLPVARPAAGHAHASEKESSTRRGSSTAASEAPTAYAGKTMSTAVLPASKAADGLWQSYLLCQRIAAGADFQNVALSHAAGILSSEAARVDAQLISDFTSILRGNAVYIRNFICDEKDMHLYDSLKEELVASTGATMLGSGGLMNWSKHQVFENPKDISQTFNGIIDMLAEYFDVDVYATRLNYYRDGTQWKPQHHDSHAYGGCALREDFTVGVSLGATRSLLFVHEASRREFDFPQMNGDCFAFTGEVNQLFTHGVPRAHMPTGDRFSIIAWGRRRTLNERNGGVPCGAAAQLKGCHINTMEDAVEVAKQLVAAPPGPTVAKKVIPPPRTAQEESSGMSTAAARPARRKKNRLQ</sequence>
<dbReference type="GeneID" id="92517873"/>
<protein>
    <recommendedName>
        <fullName evidence="4">Fe2OG dioxygenase domain-containing protein</fullName>
    </recommendedName>
</protein>
<name>A0A836I1R0_9TRYP</name>
<dbReference type="SUPFAM" id="SSF51197">
    <property type="entry name" value="Clavaminate synthase-like"/>
    <property type="match status" value="1"/>
</dbReference>
<feature type="region of interest" description="Disordered" evidence="1">
    <location>
        <begin position="332"/>
        <end position="369"/>
    </location>
</feature>
<evidence type="ECO:0000256" key="1">
    <source>
        <dbReference type="SAM" id="MobiDB-lite"/>
    </source>
</evidence>
<dbReference type="InterPro" id="IPR037151">
    <property type="entry name" value="AlkB-like_sf"/>
</dbReference>
<feature type="compositionally biased region" description="Basic residues" evidence="1">
    <location>
        <begin position="360"/>
        <end position="369"/>
    </location>
</feature>
<evidence type="ECO:0000313" key="3">
    <source>
        <dbReference type="Proteomes" id="UP000673552"/>
    </source>
</evidence>
<accession>A0A836I1R0</accession>
<dbReference type="EMBL" id="JAFEUZ010000006">
    <property type="protein sequence ID" value="KAG5486760.1"/>
    <property type="molecule type" value="Genomic_DNA"/>
</dbReference>
<dbReference type="PANTHER" id="PTHR42256">
    <property type="entry name" value="OXOGLUTARATE/IRON-DEPENDENT DIOXYGENASE"/>
    <property type="match status" value="1"/>
</dbReference>
<evidence type="ECO:0000313" key="2">
    <source>
        <dbReference type="EMBL" id="KAG5486760.1"/>
    </source>
</evidence>
<comment type="caution">
    <text evidence="2">The sequence shown here is derived from an EMBL/GenBank/DDBJ whole genome shotgun (WGS) entry which is preliminary data.</text>
</comment>
<feature type="compositionally biased region" description="Low complexity" evidence="1">
    <location>
        <begin position="36"/>
        <end position="45"/>
    </location>
</feature>
<dbReference type="Gene3D" id="2.60.120.590">
    <property type="entry name" value="Alpha-ketoglutarate-dependent dioxygenase AlkB-like"/>
    <property type="match status" value="1"/>
</dbReference>
<dbReference type="RefSeq" id="XP_067181217.1">
    <property type="nucleotide sequence ID" value="XM_067325361.1"/>
</dbReference>
<evidence type="ECO:0008006" key="4">
    <source>
        <dbReference type="Google" id="ProtNLM"/>
    </source>
</evidence>
<organism evidence="2 3">
    <name type="scientific">Leishmania martiniquensis</name>
    <dbReference type="NCBI Taxonomy" id="1580590"/>
    <lineage>
        <taxon>Eukaryota</taxon>
        <taxon>Discoba</taxon>
        <taxon>Euglenozoa</taxon>
        <taxon>Kinetoplastea</taxon>
        <taxon>Metakinetoplastina</taxon>
        <taxon>Trypanosomatida</taxon>
        <taxon>Trypanosomatidae</taxon>
        <taxon>Leishmaniinae</taxon>
        <taxon>Leishmania</taxon>
    </lineage>
</organism>
<dbReference type="AlphaFoldDB" id="A0A836I1R0"/>
<dbReference type="OrthoDB" id="445341at2759"/>